<evidence type="ECO:0000313" key="2">
    <source>
        <dbReference type="Proteomes" id="UP000245369"/>
    </source>
</evidence>
<keyword evidence="2" id="KW-1185">Reference proteome</keyword>
<organism evidence="1 2">
    <name type="scientific">Streptococcus sobrinus</name>
    <dbReference type="NCBI Taxonomy" id="1310"/>
    <lineage>
        <taxon>Bacteria</taxon>
        <taxon>Bacillati</taxon>
        <taxon>Bacillota</taxon>
        <taxon>Bacilli</taxon>
        <taxon>Lactobacillales</taxon>
        <taxon>Streptococcaceae</taxon>
        <taxon>Streptococcus</taxon>
    </lineage>
</organism>
<name>A0ABN5LKM7_9STRE</name>
<accession>A0ABN5LKM7</accession>
<sequence>MKVLILNQYKPTAAQTNEPLYSKVPPEKVDTLKNKKEEAQTRLNHFSEIMKKKSLFRMTIV</sequence>
<reference evidence="1 2" key="1">
    <citation type="submission" date="2018-05" db="EMBL/GenBank/DDBJ databases">
        <title>Complete genome sequences of Streptococcus sobrinus.</title>
        <authorList>
            <person name="Sales M."/>
            <person name="Jensen P.A."/>
        </authorList>
    </citation>
    <scope>NUCLEOTIDE SEQUENCE [LARGE SCALE GENOMIC DNA]</scope>
    <source>
        <strain evidence="1 2">SL1</strain>
    </source>
</reference>
<protein>
    <submittedName>
        <fullName evidence="1">Uncharacterized protein</fullName>
    </submittedName>
</protein>
<dbReference type="EMBL" id="CP029490">
    <property type="protein sequence ID" value="AWN20037.1"/>
    <property type="molecule type" value="Genomic_DNA"/>
</dbReference>
<evidence type="ECO:0000313" key="1">
    <source>
        <dbReference type="EMBL" id="AWN20037.1"/>
    </source>
</evidence>
<gene>
    <name evidence="1" type="ORF">DK182_01165</name>
</gene>
<dbReference type="GeneID" id="93923133"/>
<dbReference type="Proteomes" id="UP000245369">
    <property type="component" value="Chromosome"/>
</dbReference>
<dbReference type="RefSeq" id="WP_019771986.1">
    <property type="nucleotide sequence ID" value="NZ_CP029490.1"/>
</dbReference>
<proteinExistence type="predicted"/>